<dbReference type="Gene3D" id="2.40.50.200">
    <property type="entry name" value="Bacterial OB-fold"/>
    <property type="match status" value="1"/>
</dbReference>
<feature type="chain" id="PRO_5046867813" evidence="2">
    <location>
        <begin position="23"/>
        <end position="121"/>
    </location>
</feature>
<organism evidence="3 4">
    <name type="scientific">Uliginosibacterium sediminicola</name>
    <dbReference type="NCBI Taxonomy" id="2024550"/>
    <lineage>
        <taxon>Bacteria</taxon>
        <taxon>Pseudomonadati</taxon>
        <taxon>Pseudomonadota</taxon>
        <taxon>Betaproteobacteria</taxon>
        <taxon>Rhodocyclales</taxon>
        <taxon>Zoogloeaceae</taxon>
        <taxon>Uliginosibacterium</taxon>
    </lineage>
</organism>
<reference evidence="3 4" key="1">
    <citation type="journal article" date="2018" name="Int. J. Syst. Evol. Microbiol.">
        <title>Uliginosibacterium sediminicola sp. nov., isolated from freshwater sediment.</title>
        <authorList>
            <person name="Hwang W.M."/>
            <person name="Kim S.M."/>
            <person name="Kang K."/>
            <person name="Ahn T.Y."/>
        </authorList>
    </citation>
    <scope>NUCLEOTIDE SEQUENCE [LARGE SCALE GENOMIC DNA]</scope>
    <source>
        <strain evidence="3 4">M1-21</strain>
    </source>
</reference>
<name>A0ABU9Z2Z1_9RHOO</name>
<dbReference type="PANTHER" id="PTHR36571:SF1">
    <property type="entry name" value="PROTEIN YGIW"/>
    <property type="match status" value="1"/>
</dbReference>
<dbReference type="PANTHER" id="PTHR36571">
    <property type="entry name" value="PROTEIN YGIW"/>
    <property type="match status" value="1"/>
</dbReference>
<sequence length="121" mass="13587">MKSLIIISLLSAAIVSSEPAKAQYVGPDGSPKSIKELSGSLLVKDQRVTLKGHIIRRVADELYEFSDGSGTIYLDIDNKFWRWPGNMPIDQNTMVEVHGKFVNKAFHFDKIKLIDLRIVSK</sequence>
<dbReference type="NCBIfam" id="NF033674">
    <property type="entry name" value="stress_OB_fold"/>
    <property type="match status" value="1"/>
</dbReference>
<dbReference type="Proteomes" id="UP001410394">
    <property type="component" value="Unassembled WGS sequence"/>
</dbReference>
<dbReference type="Pfam" id="PF04076">
    <property type="entry name" value="BOF"/>
    <property type="match status" value="1"/>
</dbReference>
<proteinExistence type="predicted"/>
<evidence type="ECO:0000256" key="2">
    <source>
        <dbReference type="SAM" id="SignalP"/>
    </source>
</evidence>
<comment type="caution">
    <text evidence="3">The sequence shown here is derived from an EMBL/GenBank/DDBJ whole genome shotgun (WGS) entry which is preliminary data.</text>
</comment>
<evidence type="ECO:0000313" key="4">
    <source>
        <dbReference type="Proteomes" id="UP001410394"/>
    </source>
</evidence>
<evidence type="ECO:0000313" key="3">
    <source>
        <dbReference type="EMBL" id="MEN3070132.1"/>
    </source>
</evidence>
<dbReference type="InterPro" id="IPR036700">
    <property type="entry name" value="BOBF_sf"/>
</dbReference>
<evidence type="ECO:0000256" key="1">
    <source>
        <dbReference type="ARBA" id="ARBA00022729"/>
    </source>
</evidence>
<dbReference type="RefSeq" id="WP_345920907.1">
    <property type="nucleotide sequence ID" value="NZ_JBDIVE010000010.1"/>
</dbReference>
<feature type="signal peptide" evidence="2">
    <location>
        <begin position="1"/>
        <end position="22"/>
    </location>
</feature>
<gene>
    <name evidence="3" type="ORF">ABDB84_16735</name>
</gene>
<keyword evidence="4" id="KW-1185">Reference proteome</keyword>
<dbReference type="SUPFAM" id="SSF101756">
    <property type="entry name" value="Hypothetical protein YgiW"/>
    <property type="match status" value="1"/>
</dbReference>
<keyword evidence="1 2" id="KW-0732">Signal</keyword>
<dbReference type="EMBL" id="JBDIVE010000010">
    <property type="protein sequence ID" value="MEN3070132.1"/>
    <property type="molecule type" value="Genomic_DNA"/>
</dbReference>
<protein>
    <submittedName>
        <fullName evidence="3">NirD/YgiW/YdeI family stress tolerance protein</fullName>
    </submittedName>
</protein>
<dbReference type="InterPro" id="IPR005220">
    <property type="entry name" value="CarO-like"/>
</dbReference>
<accession>A0ABU9Z2Z1</accession>